<feature type="transmembrane region" description="Helical" evidence="6">
    <location>
        <begin position="47"/>
        <end position="66"/>
    </location>
</feature>
<keyword evidence="2" id="KW-1003">Cell membrane</keyword>
<evidence type="ECO:0000313" key="7">
    <source>
        <dbReference type="EMBL" id="CAB4631407.1"/>
    </source>
</evidence>
<feature type="transmembrane region" description="Helical" evidence="6">
    <location>
        <begin position="186"/>
        <end position="205"/>
    </location>
</feature>
<keyword evidence="5 6" id="KW-0472">Membrane</keyword>
<keyword evidence="3 6" id="KW-0812">Transmembrane</keyword>
<dbReference type="GO" id="GO:0015171">
    <property type="term" value="F:amino acid transmembrane transporter activity"/>
    <property type="evidence" value="ECO:0007669"/>
    <property type="project" value="TreeGrafter"/>
</dbReference>
<evidence type="ECO:0000256" key="5">
    <source>
        <dbReference type="ARBA" id="ARBA00023136"/>
    </source>
</evidence>
<name>A0A6J6J300_9ZZZZ</name>
<evidence type="ECO:0000256" key="3">
    <source>
        <dbReference type="ARBA" id="ARBA00022692"/>
    </source>
</evidence>
<evidence type="ECO:0000256" key="6">
    <source>
        <dbReference type="SAM" id="Phobius"/>
    </source>
</evidence>
<dbReference type="GO" id="GO:0005886">
    <property type="term" value="C:plasma membrane"/>
    <property type="evidence" value="ECO:0007669"/>
    <property type="project" value="UniProtKB-SubCell"/>
</dbReference>
<dbReference type="PANTHER" id="PTHR30086">
    <property type="entry name" value="ARGININE EXPORTER PROTEIN ARGO"/>
    <property type="match status" value="1"/>
</dbReference>
<gene>
    <name evidence="7" type="ORF">UFOPK2001_00540</name>
</gene>
<comment type="subcellular location">
    <subcellularLocation>
        <location evidence="1">Cell membrane</location>
        <topology evidence="1">Multi-pass membrane protein</topology>
    </subcellularLocation>
</comment>
<feature type="transmembrane region" description="Helical" evidence="6">
    <location>
        <begin position="147"/>
        <end position="166"/>
    </location>
</feature>
<feature type="transmembrane region" description="Helical" evidence="6">
    <location>
        <begin position="73"/>
        <end position="93"/>
    </location>
</feature>
<dbReference type="PIRSF" id="PIRSF006324">
    <property type="entry name" value="LeuE"/>
    <property type="match status" value="1"/>
</dbReference>
<evidence type="ECO:0000256" key="1">
    <source>
        <dbReference type="ARBA" id="ARBA00004651"/>
    </source>
</evidence>
<feature type="transmembrane region" description="Helical" evidence="6">
    <location>
        <begin position="113"/>
        <end position="135"/>
    </location>
</feature>
<dbReference type="InterPro" id="IPR001123">
    <property type="entry name" value="LeuE-type"/>
</dbReference>
<dbReference type="PANTHER" id="PTHR30086:SF20">
    <property type="entry name" value="ARGININE EXPORTER PROTEIN ARGO-RELATED"/>
    <property type="match status" value="1"/>
</dbReference>
<reference evidence="7" key="1">
    <citation type="submission" date="2020-05" db="EMBL/GenBank/DDBJ databases">
        <authorList>
            <person name="Chiriac C."/>
            <person name="Salcher M."/>
            <person name="Ghai R."/>
            <person name="Kavagutti S V."/>
        </authorList>
    </citation>
    <scope>NUCLEOTIDE SEQUENCE</scope>
</reference>
<dbReference type="Pfam" id="PF01810">
    <property type="entry name" value="LysE"/>
    <property type="match status" value="1"/>
</dbReference>
<accession>A0A6J6J300</accession>
<proteinExistence type="predicted"/>
<sequence>MLENLGAFVLTAVFITLVPGQGVAMVLRQGLMAGATAARLSILGNSTGLVVWTVASAVGLSAIFRVSPIAFEILKWAGVAYLVFMAAQTLWSLRSTSHNFDFDGQENQTAGQAFRVGFLTNITNAKAMVFALAFLPQYVPREFNLTLGILIFGLIWAAISGSWYLVLVAGINKAHVWLQTPRVRRGLTAVSGVGIFILAIGLVIAPAK</sequence>
<protein>
    <submittedName>
        <fullName evidence="7">Unannotated protein</fullName>
    </submittedName>
</protein>
<evidence type="ECO:0000256" key="2">
    <source>
        <dbReference type="ARBA" id="ARBA00022475"/>
    </source>
</evidence>
<dbReference type="AlphaFoldDB" id="A0A6J6J300"/>
<dbReference type="EMBL" id="CAEZVN010000038">
    <property type="protein sequence ID" value="CAB4631407.1"/>
    <property type="molecule type" value="Genomic_DNA"/>
</dbReference>
<keyword evidence="4 6" id="KW-1133">Transmembrane helix</keyword>
<organism evidence="7">
    <name type="scientific">freshwater metagenome</name>
    <dbReference type="NCBI Taxonomy" id="449393"/>
    <lineage>
        <taxon>unclassified sequences</taxon>
        <taxon>metagenomes</taxon>
        <taxon>ecological metagenomes</taxon>
    </lineage>
</organism>
<evidence type="ECO:0000256" key="4">
    <source>
        <dbReference type="ARBA" id="ARBA00022989"/>
    </source>
</evidence>